<feature type="transmembrane region" description="Helical" evidence="1">
    <location>
        <begin position="13"/>
        <end position="31"/>
    </location>
</feature>
<dbReference type="Proteomes" id="UP000006038">
    <property type="component" value="Chromosome 4"/>
</dbReference>
<dbReference type="HOGENOM" id="CLU_1976220_0_0_1"/>
<keyword evidence="1" id="KW-0812">Transmembrane</keyword>
<keyword evidence="1" id="KW-1133">Transmembrane helix</keyword>
<name>J3LWH0_ORYBR</name>
<keyword evidence="1" id="KW-0472">Membrane</keyword>
<sequence>MIQQNSVDISLRFPMRTTILVGIICLGYTLYRIYFIQFPNLAGTNIPLCSSQLSFTGKLPPREATFIYRRNTISHSDGCSILKDMMHPLLLYHECNMYILHVGSVKFFLQISENIHDCVPLLTVSTP</sequence>
<evidence type="ECO:0000313" key="2">
    <source>
        <dbReference type="EnsemblPlants" id="OB04G14950.1"/>
    </source>
</evidence>
<organism evidence="2">
    <name type="scientific">Oryza brachyantha</name>
    <name type="common">malo sina</name>
    <dbReference type="NCBI Taxonomy" id="4533"/>
    <lineage>
        <taxon>Eukaryota</taxon>
        <taxon>Viridiplantae</taxon>
        <taxon>Streptophyta</taxon>
        <taxon>Embryophyta</taxon>
        <taxon>Tracheophyta</taxon>
        <taxon>Spermatophyta</taxon>
        <taxon>Magnoliopsida</taxon>
        <taxon>Liliopsida</taxon>
        <taxon>Poales</taxon>
        <taxon>Poaceae</taxon>
        <taxon>BOP clade</taxon>
        <taxon>Oryzoideae</taxon>
        <taxon>Oryzeae</taxon>
        <taxon>Oryzinae</taxon>
        <taxon>Oryza</taxon>
    </lineage>
</organism>
<evidence type="ECO:0000313" key="3">
    <source>
        <dbReference type="Proteomes" id="UP000006038"/>
    </source>
</evidence>
<protein>
    <submittedName>
        <fullName evidence="2">Uncharacterized protein</fullName>
    </submittedName>
</protein>
<reference evidence="2" key="1">
    <citation type="journal article" date="2013" name="Nat. Commun.">
        <title>Whole-genome sequencing of Oryza brachyantha reveals mechanisms underlying Oryza genome evolution.</title>
        <authorList>
            <person name="Chen J."/>
            <person name="Huang Q."/>
            <person name="Gao D."/>
            <person name="Wang J."/>
            <person name="Lang Y."/>
            <person name="Liu T."/>
            <person name="Li B."/>
            <person name="Bai Z."/>
            <person name="Luis Goicoechea J."/>
            <person name="Liang C."/>
            <person name="Chen C."/>
            <person name="Zhang W."/>
            <person name="Sun S."/>
            <person name="Liao Y."/>
            <person name="Zhang X."/>
            <person name="Yang L."/>
            <person name="Song C."/>
            <person name="Wang M."/>
            <person name="Shi J."/>
            <person name="Liu G."/>
            <person name="Liu J."/>
            <person name="Zhou H."/>
            <person name="Zhou W."/>
            <person name="Yu Q."/>
            <person name="An N."/>
            <person name="Chen Y."/>
            <person name="Cai Q."/>
            <person name="Wang B."/>
            <person name="Liu B."/>
            <person name="Min J."/>
            <person name="Huang Y."/>
            <person name="Wu H."/>
            <person name="Li Z."/>
            <person name="Zhang Y."/>
            <person name="Yin Y."/>
            <person name="Song W."/>
            <person name="Jiang J."/>
            <person name="Jackson S.A."/>
            <person name="Wing R.A."/>
            <person name="Wang J."/>
            <person name="Chen M."/>
        </authorList>
    </citation>
    <scope>NUCLEOTIDE SEQUENCE [LARGE SCALE GENOMIC DNA]</scope>
    <source>
        <strain evidence="2">cv. IRGC 101232</strain>
    </source>
</reference>
<proteinExistence type="predicted"/>
<dbReference type="EnsemblPlants" id="OB04G14950.1">
    <property type="protein sequence ID" value="OB04G14950.1"/>
    <property type="gene ID" value="OB04G14950"/>
</dbReference>
<reference evidence="2" key="2">
    <citation type="submission" date="2013-04" db="UniProtKB">
        <authorList>
            <consortium name="EnsemblPlants"/>
        </authorList>
    </citation>
    <scope>IDENTIFICATION</scope>
</reference>
<dbReference type="AlphaFoldDB" id="J3LWH0"/>
<keyword evidence="3" id="KW-1185">Reference proteome</keyword>
<evidence type="ECO:0000256" key="1">
    <source>
        <dbReference type="SAM" id="Phobius"/>
    </source>
</evidence>
<accession>J3LWH0</accession>
<dbReference type="Gramene" id="OB04G14950.1">
    <property type="protein sequence ID" value="OB04G14950.1"/>
    <property type="gene ID" value="OB04G14950"/>
</dbReference>